<dbReference type="Pfam" id="PF13639">
    <property type="entry name" value="zf-RING_2"/>
    <property type="match status" value="1"/>
</dbReference>
<evidence type="ECO:0000256" key="5">
    <source>
        <dbReference type="SAM" id="MobiDB-lite"/>
    </source>
</evidence>
<dbReference type="GO" id="GO:0005634">
    <property type="term" value="C:nucleus"/>
    <property type="evidence" value="ECO:0007669"/>
    <property type="project" value="InterPro"/>
</dbReference>
<dbReference type="InterPro" id="IPR037381">
    <property type="entry name" value="RFWD3"/>
</dbReference>
<dbReference type="CDD" id="cd16450">
    <property type="entry name" value="mRING-C3HGC3_RFWD3"/>
    <property type="match status" value="1"/>
</dbReference>
<keyword evidence="2 4" id="KW-0863">Zinc-finger</keyword>
<evidence type="ECO:0000313" key="7">
    <source>
        <dbReference type="EMBL" id="CAB3265544.1"/>
    </source>
</evidence>
<gene>
    <name evidence="7" type="primary">Rfwd3-001</name>
</gene>
<dbReference type="Gene3D" id="3.30.40.10">
    <property type="entry name" value="Zinc/RING finger domain, C3HC4 (zinc finger)"/>
    <property type="match status" value="1"/>
</dbReference>
<dbReference type="SUPFAM" id="SSF57850">
    <property type="entry name" value="RING/U-box"/>
    <property type="match status" value="1"/>
</dbReference>
<evidence type="ECO:0000256" key="2">
    <source>
        <dbReference type="ARBA" id="ARBA00022771"/>
    </source>
</evidence>
<dbReference type="GO" id="GO:0008270">
    <property type="term" value="F:zinc ion binding"/>
    <property type="evidence" value="ECO:0007669"/>
    <property type="project" value="UniProtKB-KW"/>
</dbReference>
<protein>
    <submittedName>
        <fullName evidence="7">E3 ubiquitin-protein ligase RFWD3</fullName>
    </submittedName>
</protein>
<dbReference type="AlphaFoldDB" id="A0A6F9DQ26"/>
<feature type="compositionally biased region" description="Basic and acidic residues" evidence="5">
    <location>
        <begin position="1"/>
        <end position="10"/>
    </location>
</feature>
<feature type="region of interest" description="Disordered" evidence="5">
    <location>
        <begin position="1"/>
        <end position="37"/>
    </location>
</feature>
<dbReference type="GO" id="GO:0004842">
    <property type="term" value="F:ubiquitin-protein transferase activity"/>
    <property type="evidence" value="ECO:0007669"/>
    <property type="project" value="InterPro"/>
</dbReference>
<accession>A0A6F9DQ26</accession>
<evidence type="ECO:0000259" key="6">
    <source>
        <dbReference type="PROSITE" id="PS50089"/>
    </source>
</evidence>
<dbReference type="SMART" id="SM00184">
    <property type="entry name" value="RING"/>
    <property type="match status" value="1"/>
</dbReference>
<dbReference type="PANTHER" id="PTHR16047">
    <property type="entry name" value="RFWD3 PROTEIN"/>
    <property type="match status" value="1"/>
</dbReference>
<dbReference type="GO" id="GO:0016567">
    <property type="term" value="P:protein ubiquitination"/>
    <property type="evidence" value="ECO:0007669"/>
    <property type="project" value="InterPro"/>
</dbReference>
<keyword evidence="1" id="KW-0479">Metal-binding</keyword>
<name>A0A6F9DQ26_9ASCI</name>
<sequence>MLSCQDKVDAQSEMIPTTSKSCKSHKRKGDEDRKISEDCPKKQARQEVFEDREGETCPICLDSWTLSGGHRLVSLKCGHLFGNSCLERCLGMDKSCPQCRADVKKEDIRILYARKVVTSNTGALENTRRELQEKTLRLNGMEKKYQTLMRHHAILEFCNSVKTLKNEEMTYDYFNNANSTGPYSIDRLQADMKKLTKAPEYYALLKNNNSWSSKEIQSWATKKIANEILPMLSLTVKHRNVFHVHIAALAKAIFHGIVREEEYVQLVNETIKKTKDKLKEILLIGTCTKCTYNIATCNKFMCKKF</sequence>
<dbReference type="EMBL" id="LR789682">
    <property type="protein sequence ID" value="CAB3265544.1"/>
    <property type="molecule type" value="mRNA"/>
</dbReference>
<evidence type="ECO:0000256" key="3">
    <source>
        <dbReference type="ARBA" id="ARBA00022833"/>
    </source>
</evidence>
<dbReference type="InterPro" id="IPR013083">
    <property type="entry name" value="Znf_RING/FYVE/PHD"/>
</dbReference>
<organism evidence="7">
    <name type="scientific">Phallusia mammillata</name>
    <dbReference type="NCBI Taxonomy" id="59560"/>
    <lineage>
        <taxon>Eukaryota</taxon>
        <taxon>Metazoa</taxon>
        <taxon>Chordata</taxon>
        <taxon>Tunicata</taxon>
        <taxon>Ascidiacea</taxon>
        <taxon>Phlebobranchia</taxon>
        <taxon>Ascidiidae</taxon>
        <taxon>Phallusia</taxon>
    </lineage>
</organism>
<feature type="compositionally biased region" description="Basic and acidic residues" evidence="5">
    <location>
        <begin position="28"/>
        <end position="37"/>
    </location>
</feature>
<keyword evidence="3" id="KW-0862">Zinc</keyword>
<evidence type="ECO:0000256" key="4">
    <source>
        <dbReference type="PROSITE-ProRule" id="PRU00175"/>
    </source>
</evidence>
<dbReference type="PANTHER" id="PTHR16047:SF7">
    <property type="entry name" value="E3 UBIQUITIN-PROTEIN LIGASE RFWD3"/>
    <property type="match status" value="1"/>
</dbReference>
<evidence type="ECO:0000256" key="1">
    <source>
        <dbReference type="ARBA" id="ARBA00022723"/>
    </source>
</evidence>
<dbReference type="PROSITE" id="PS50089">
    <property type="entry name" value="ZF_RING_2"/>
    <property type="match status" value="1"/>
</dbReference>
<dbReference type="InterPro" id="IPR001841">
    <property type="entry name" value="Znf_RING"/>
</dbReference>
<reference evidence="7" key="1">
    <citation type="submission" date="2020-04" db="EMBL/GenBank/DDBJ databases">
        <authorList>
            <person name="Neveu A P."/>
        </authorList>
    </citation>
    <scope>NUCLEOTIDE SEQUENCE</scope>
    <source>
        <tissue evidence="7">Whole embryo</tissue>
    </source>
</reference>
<dbReference type="GO" id="GO:0036297">
    <property type="term" value="P:interstrand cross-link repair"/>
    <property type="evidence" value="ECO:0007669"/>
    <property type="project" value="InterPro"/>
</dbReference>
<feature type="domain" description="RING-type" evidence="6">
    <location>
        <begin position="57"/>
        <end position="100"/>
    </location>
</feature>
<proteinExistence type="evidence at transcript level"/>